<sequence length="219" mass="25147">MLQKLSAATIQKHLEIKEIKDGTIILKNGAIRAILMASSINFSLKSTAEQDAIIYKYQEFLNSLDFSVQIMVSSRKFDIGPYIEMLKFKEKEQENELLRIQTAEYIDFIKGLNEIGNIMTESFYVVVPFALPQIKKTLVNKLFSGFSSSAKTAVKEQEFQELKNQLWQRVEFIVSGLRGIGIKTAPLNTEELIELFYKLYNPSAKESLELEKAKEMRMQ</sequence>
<proteinExistence type="predicted"/>
<dbReference type="InterPro" id="IPR058596">
    <property type="entry name" value="TraC-like_dom"/>
</dbReference>
<comment type="caution">
    <text evidence="2">The sequence shown here is derived from an EMBL/GenBank/DDBJ whole genome shotgun (WGS) entry which is preliminary data.</text>
</comment>
<organism evidence="2 3">
    <name type="scientific">Candidatus Portnoybacteria bacterium RIFCSPLOWO2_01_FULL_43_11</name>
    <dbReference type="NCBI Taxonomy" id="1802000"/>
    <lineage>
        <taxon>Bacteria</taxon>
        <taxon>Candidatus Portnoyibacteriota</taxon>
    </lineage>
</organism>
<feature type="domain" description="TraC-like" evidence="1">
    <location>
        <begin position="21"/>
        <end position="200"/>
    </location>
</feature>
<dbReference type="AlphaFoldDB" id="A0A1G2FKM7"/>
<evidence type="ECO:0000313" key="3">
    <source>
        <dbReference type="Proteomes" id="UP000178787"/>
    </source>
</evidence>
<dbReference type="EMBL" id="MHNE01000024">
    <property type="protein sequence ID" value="OGZ38180.1"/>
    <property type="molecule type" value="Genomic_DNA"/>
</dbReference>
<name>A0A1G2FKM7_9BACT</name>
<protein>
    <recommendedName>
        <fullName evidence="1">TraC-like domain-containing protein</fullName>
    </recommendedName>
</protein>
<dbReference type="STRING" id="1802000.A3A94_00415"/>
<reference evidence="2 3" key="1">
    <citation type="journal article" date="2016" name="Nat. Commun.">
        <title>Thousands of microbial genomes shed light on interconnected biogeochemical processes in an aquifer system.</title>
        <authorList>
            <person name="Anantharaman K."/>
            <person name="Brown C.T."/>
            <person name="Hug L.A."/>
            <person name="Sharon I."/>
            <person name="Castelle C.J."/>
            <person name="Probst A.J."/>
            <person name="Thomas B.C."/>
            <person name="Singh A."/>
            <person name="Wilkins M.J."/>
            <person name="Karaoz U."/>
            <person name="Brodie E.L."/>
            <person name="Williams K.H."/>
            <person name="Hubbard S.S."/>
            <person name="Banfield J.F."/>
        </authorList>
    </citation>
    <scope>NUCLEOTIDE SEQUENCE [LARGE SCALE GENOMIC DNA]</scope>
</reference>
<dbReference type="Proteomes" id="UP000178787">
    <property type="component" value="Unassembled WGS sequence"/>
</dbReference>
<evidence type="ECO:0000313" key="2">
    <source>
        <dbReference type="EMBL" id="OGZ38180.1"/>
    </source>
</evidence>
<dbReference type="Pfam" id="PF26593">
    <property type="entry name" value="TraC-like"/>
    <property type="match status" value="1"/>
</dbReference>
<evidence type="ECO:0000259" key="1">
    <source>
        <dbReference type="Pfam" id="PF26593"/>
    </source>
</evidence>
<accession>A0A1G2FKM7</accession>
<gene>
    <name evidence="2" type="ORF">A3A94_00415</name>
</gene>